<accession>A0A2T5JA99</accession>
<proteinExistence type="predicted"/>
<reference evidence="1 2" key="1">
    <citation type="submission" date="2018-04" db="EMBL/GenBank/DDBJ databases">
        <title>Genomic Encyclopedia of Archaeal and Bacterial Type Strains, Phase II (KMG-II): from individual species to whole genera.</title>
        <authorList>
            <person name="Goeker M."/>
        </authorList>
    </citation>
    <scope>NUCLEOTIDE SEQUENCE [LARGE SCALE GENOMIC DNA]</scope>
    <source>
        <strain evidence="1 2">DSM 26809</strain>
    </source>
</reference>
<sequence>MMTNKNTPNWPSLQWVKCLLFLLFFPSLLFAQNSISGKVVRIDSKGPLSKVSIFLGNSSYGTITNDDGTFTLNNVKPGQYELIATMVGFEDNIQTVLVSKDPVKLNIEMFPKITELHEVVVTDNANWKANYAMFKPEFLGTSDNAKKCTILNPHDISLVYKKSKRTLQAFSSEFIVIQNKALGYNVKMLLKDFKYDEVNNVISWQGKLLFEELKGSASQQAVWDKRRQEIYYGSPMHFFRSLRLGNLTDQGFQVMILVRRPDPERPPQDVIVREYEHFKNSFLKDSINYWARMYNRTKYINQLIRTPVKETQIMTDTSQPGIYGLEFPECLYVMYTKKREDVDFKDVYRPLDLPNYETSVVTLNGKYALFDMNGSVISSPSPLFEGTWSKDKVAELLPVDYLPPGAH</sequence>
<gene>
    <name evidence="1" type="ORF">C8P68_104472</name>
</gene>
<keyword evidence="1" id="KW-0121">Carboxypeptidase</keyword>
<keyword evidence="1" id="KW-0378">Hydrolase</keyword>
<organism evidence="1 2">
    <name type="scientific">Mucilaginibacter yixingensis</name>
    <dbReference type="NCBI Taxonomy" id="1295612"/>
    <lineage>
        <taxon>Bacteria</taxon>
        <taxon>Pseudomonadati</taxon>
        <taxon>Bacteroidota</taxon>
        <taxon>Sphingobacteriia</taxon>
        <taxon>Sphingobacteriales</taxon>
        <taxon>Sphingobacteriaceae</taxon>
        <taxon>Mucilaginibacter</taxon>
    </lineage>
</organism>
<dbReference type="Pfam" id="PF13715">
    <property type="entry name" value="CarbopepD_reg_2"/>
    <property type="match status" value="1"/>
</dbReference>
<protein>
    <submittedName>
        <fullName evidence="1">Carboxypeptidase-like protein</fullName>
    </submittedName>
</protein>
<dbReference type="OrthoDB" id="1223654at2"/>
<dbReference type="AlphaFoldDB" id="A0A2T5JA99"/>
<dbReference type="RefSeq" id="WP_107828914.1">
    <property type="nucleotide sequence ID" value="NZ_CP160205.1"/>
</dbReference>
<keyword evidence="2" id="KW-1185">Reference proteome</keyword>
<dbReference type="InterPro" id="IPR008969">
    <property type="entry name" value="CarboxyPept-like_regulatory"/>
</dbReference>
<dbReference type="Proteomes" id="UP000244168">
    <property type="component" value="Unassembled WGS sequence"/>
</dbReference>
<comment type="caution">
    <text evidence="1">The sequence shown here is derived from an EMBL/GenBank/DDBJ whole genome shotgun (WGS) entry which is preliminary data.</text>
</comment>
<name>A0A2T5JA99_9SPHI</name>
<dbReference type="GO" id="GO:0004180">
    <property type="term" value="F:carboxypeptidase activity"/>
    <property type="evidence" value="ECO:0007669"/>
    <property type="project" value="UniProtKB-KW"/>
</dbReference>
<keyword evidence="1" id="KW-0645">Protease</keyword>
<dbReference type="SUPFAM" id="SSF49464">
    <property type="entry name" value="Carboxypeptidase regulatory domain-like"/>
    <property type="match status" value="1"/>
</dbReference>
<dbReference type="EMBL" id="QAOQ01000004">
    <property type="protein sequence ID" value="PTQ96978.1"/>
    <property type="molecule type" value="Genomic_DNA"/>
</dbReference>
<evidence type="ECO:0000313" key="2">
    <source>
        <dbReference type="Proteomes" id="UP000244168"/>
    </source>
</evidence>
<evidence type="ECO:0000313" key="1">
    <source>
        <dbReference type="EMBL" id="PTQ96978.1"/>
    </source>
</evidence>
<dbReference type="Gene3D" id="2.60.40.1120">
    <property type="entry name" value="Carboxypeptidase-like, regulatory domain"/>
    <property type="match status" value="1"/>
</dbReference>